<dbReference type="InterPro" id="IPR007016">
    <property type="entry name" value="O-antigen_ligase-rel_domated"/>
</dbReference>
<feature type="domain" description="O-antigen ligase-related" evidence="6">
    <location>
        <begin position="203"/>
        <end position="347"/>
    </location>
</feature>
<proteinExistence type="predicted"/>
<organism evidence="9 10">
    <name type="scientific">Serratia quinivorans</name>
    <dbReference type="NCBI Taxonomy" id="137545"/>
    <lineage>
        <taxon>Bacteria</taxon>
        <taxon>Pseudomonadati</taxon>
        <taxon>Pseudomonadota</taxon>
        <taxon>Gammaproteobacteria</taxon>
        <taxon>Enterobacterales</taxon>
        <taxon>Yersiniaceae</taxon>
        <taxon>Serratia</taxon>
    </lineage>
</organism>
<dbReference type="Proteomes" id="UP001558101">
    <property type="component" value="Unassembled WGS sequence"/>
</dbReference>
<feature type="transmembrane region" description="Helical" evidence="5">
    <location>
        <begin position="30"/>
        <end position="52"/>
    </location>
</feature>
<feature type="transmembrane region" description="Helical" evidence="5">
    <location>
        <begin position="334"/>
        <end position="360"/>
    </location>
</feature>
<evidence type="ECO:0000256" key="4">
    <source>
        <dbReference type="ARBA" id="ARBA00023136"/>
    </source>
</evidence>
<evidence type="ECO:0000259" key="6">
    <source>
        <dbReference type="Pfam" id="PF04932"/>
    </source>
</evidence>
<gene>
    <name evidence="9" type="ORF">AB4M04_19455</name>
</gene>
<dbReference type="InterPro" id="IPR051533">
    <property type="entry name" value="WaaL-like"/>
</dbReference>
<evidence type="ECO:0000313" key="10">
    <source>
        <dbReference type="Proteomes" id="UP001558101"/>
    </source>
</evidence>
<dbReference type="PANTHER" id="PTHR37422">
    <property type="entry name" value="TEICHURONIC ACID BIOSYNTHESIS PROTEIN TUAE"/>
    <property type="match status" value="1"/>
</dbReference>
<comment type="subcellular location">
    <subcellularLocation>
        <location evidence="1">Membrane</location>
        <topology evidence="1">Multi-pass membrane protein</topology>
    </subcellularLocation>
</comment>
<dbReference type="GO" id="GO:0016874">
    <property type="term" value="F:ligase activity"/>
    <property type="evidence" value="ECO:0007669"/>
    <property type="project" value="UniProtKB-KW"/>
</dbReference>
<evidence type="ECO:0000256" key="1">
    <source>
        <dbReference type="ARBA" id="ARBA00004141"/>
    </source>
</evidence>
<keyword evidence="10" id="KW-1185">Reference proteome</keyword>
<evidence type="ECO:0000256" key="3">
    <source>
        <dbReference type="ARBA" id="ARBA00022989"/>
    </source>
</evidence>
<name>A0ABV3UM51_9GAMM</name>
<feature type="transmembrane region" description="Helical" evidence="5">
    <location>
        <begin position="88"/>
        <end position="108"/>
    </location>
</feature>
<dbReference type="InterPro" id="IPR031726">
    <property type="entry name" value="PglL_A"/>
</dbReference>
<feature type="transmembrane region" description="Helical" evidence="5">
    <location>
        <begin position="194"/>
        <end position="212"/>
    </location>
</feature>
<evidence type="ECO:0000256" key="5">
    <source>
        <dbReference type="SAM" id="Phobius"/>
    </source>
</evidence>
<feature type="transmembrane region" description="Helical" evidence="5">
    <location>
        <begin position="162"/>
        <end position="182"/>
    </location>
</feature>
<keyword evidence="3 5" id="KW-1133">Transmembrane helix</keyword>
<dbReference type="Pfam" id="PF15864">
    <property type="entry name" value="PglL_A"/>
    <property type="match status" value="1"/>
</dbReference>
<dbReference type="RefSeq" id="WP_253275396.1">
    <property type="nucleotide sequence ID" value="NZ_JBFQXQ010000003.1"/>
</dbReference>
<sequence>MLRKNKGLVACFIGLPIVSCCYFPNMGGVGLSLPFNPLVYAVMAVMVLLIWCGKPQRRGIVFTPTAGYLTLGVFLLSVPLAYGPEAGFSSAAWRVAGLLAGWAFYCRGLQVRLPFRLRQLVLMLLLVTIAGQAVIAVLQLFLPAWSWVPLRGARVYGIFQQPNVLGSFIATGLALTLMQWVLPGYVRASSRWERVRRAALSLLLVVFSAVLIWIQSRAAWLGTLLAVLGFWMCFRHHFARGLLTATLLIVLGAALGGVVILWPDSAGGVRYISHEMSNQARLAMLQDTLKMIAAHPFSGWGYGSFEYAFQHFRIEQVPPTQVLEIARHPHNEILYWWVEGGLVALMGIGLLILGGGRLLLQAIGHDRRAFAAGAGNAGEPTALCLALLPMLVHTQLEYPFYLSAMHWMVFLVLLAMADRLSCRKVGVVILPVRGRLPLHCGIGGLCVAAVVMMVAIFRGGLSLTQAERNGLRDIQILNSMSPLARWGLQDRVDFDLQTHRLLAYNTRRDDRELSRYAVWARHYLTSRVDANVYASLIAILRYQQQTAEAEKYGFDAALLFPADPRFRRSTATTGE</sequence>
<keyword evidence="4 5" id="KW-0472">Membrane</keyword>
<feature type="domain" description="Virulence factor membrane-bound polymerase C-terminal" evidence="7">
    <location>
        <begin position="383"/>
        <end position="567"/>
    </location>
</feature>
<dbReference type="PANTHER" id="PTHR37422:SF21">
    <property type="entry name" value="EXOQ-LIKE PROTEIN"/>
    <property type="match status" value="1"/>
</dbReference>
<feature type="transmembrane region" description="Helical" evidence="5">
    <location>
        <begin position="120"/>
        <end position="142"/>
    </location>
</feature>
<feature type="transmembrane region" description="Helical" evidence="5">
    <location>
        <begin position="59"/>
        <end position="82"/>
    </location>
</feature>
<protein>
    <submittedName>
        <fullName evidence="9">O-antigen ligase family protein</fullName>
    </submittedName>
</protein>
<reference evidence="9 10" key="1">
    <citation type="submission" date="2024-07" db="EMBL/GenBank/DDBJ databases">
        <title>Genomes of novel Serratia strains from suburban soil.</title>
        <authorList>
            <person name="Markert E.X."/>
            <person name="Severe K."/>
            <person name="Severe L."/>
            <person name="Twing K.I."/>
            <person name="Ward L.M."/>
        </authorList>
    </citation>
    <scope>NUCLEOTIDE SEQUENCE [LARGE SCALE GENOMIC DNA]</scope>
    <source>
        <strain evidence="9 10">3C-UT</strain>
    </source>
</reference>
<evidence type="ECO:0000313" key="9">
    <source>
        <dbReference type="EMBL" id="MEX3174250.1"/>
    </source>
</evidence>
<evidence type="ECO:0000259" key="7">
    <source>
        <dbReference type="Pfam" id="PF11846"/>
    </source>
</evidence>
<dbReference type="InterPro" id="IPR021797">
    <property type="entry name" value="Wzy_C_2"/>
</dbReference>
<accession>A0ABV3UM51</accession>
<comment type="caution">
    <text evidence="9">The sequence shown here is derived from an EMBL/GenBank/DDBJ whole genome shotgun (WGS) entry which is preliminary data.</text>
</comment>
<feature type="transmembrane region" description="Helical" evidence="5">
    <location>
        <begin position="438"/>
        <end position="457"/>
    </location>
</feature>
<evidence type="ECO:0000259" key="8">
    <source>
        <dbReference type="Pfam" id="PF15864"/>
    </source>
</evidence>
<feature type="transmembrane region" description="Helical" evidence="5">
    <location>
        <begin position="241"/>
        <end position="262"/>
    </location>
</feature>
<keyword evidence="9" id="KW-0436">Ligase</keyword>
<evidence type="ECO:0000256" key="2">
    <source>
        <dbReference type="ARBA" id="ARBA00022692"/>
    </source>
</evidence>
<dbReference type="Pfam" id="PF04932">
    <property type="entry name" value="Wzy_C"/>
    <property type="match status" value="1"/>
</dbReference>
<dbReference type="Pfam" id="PF11846">
    <property type="entry name" value="Wzy_C_2"/>
    <property type="match status" value="1"/>
</dbReference>
<feature type="transmembrane region" description="Helical" evidence="5">
    <location>
        <begin position="398"/>
        <end position="417"/>
    </location>
</feature>
<dbReference type="EMBL" id="JBFQXQ010000003">
    <property type="protein sequence ID" value="MEX3174250.1"/>
    <property type="molecule type" value="Genomic_DNA"/>
</dbReference>
<keyword evidence="2 5" id="KW-0812">Transmembrane</keyword>
<feature type="domain" description="Protein glycosylation ligase" evidence="8">
    <location>
        <begin position="155"/>
        <end position="176"/>
    </location>
</feature>